<dbReference type="SMART" id="SM00422">
    <property type="entry name" value="HTH_MERR"/>
    <property type="match status" value="1"/>
</dbReference>
<dbReference type="AlphaFoldDB" id="A0A449D9Q5"/>
<gene>
    <name evidence="3" type="primary">merR1_3</name>
    <name evidence="3" type="ORF">NCTC12391_02435</name>
</gene>
<dbReference type="Pfam" id="PF13411">
    <property type="entry name" value="MerR_1"/>
    <property type="match status" value="1"/>
</dbReference>
<dbReference type="Proteomes" id="UP000386281">
    <property type="component" value="Unassembled WGS sequence"/>
</dbReference>
<dbReference type="InterPro" id="IPR009061">
    <property type="entry name" value="DNA-bd_dom_put_sf"/>
</dbReference>
<evidence type="ECO:0000313" key="4">
    <source>
        <dbReference type="Proteomes" id="UP000386281"/>
    </source>
</evidence>
<dbReference type="Gene3D" id="1.10.1660.10">
    <property type="match status" value="1"/>
</dbReference>
<evidence type="ECO:0000259" key="2">
    <source>
        <dbReference type="PROSITE" id="PS50937"/>
    </source>
</evidence>
<sequence>MQVQNENTCILPPKKARYWGNRGSIGYDEGMSAVDVDVKMSAGEMLSVGRLAEASGVSTRSIRYYEEQGLLESQRTHAGHRRFDPETVERVLLIQRLFSAGLSSREIEPVLPCMVDESARTSLLVDVLRDYRERLAQEIRKQRETVRILDEVIDEYDTV</sequence>
<accession>A0A449D9Q5</accession>
<dbReference type="PANTHER" id="PTHR30204">
    <property type="entry name" value="REDOX-CYCLING DRUG-SENSING TRANSCRIPTIONAL ACTIVATOR SOXR"/>
    <property type="match status" value="1"/>
</dbReference>
<keyword evidence="1" id="KW-0238">DNA-binding</keyword>
<dbReference type="InterPro" id="IPR000551">
    <property type="entry name" value="MerR-type_HTH_dom"/>
</dbReference>
<dbReference type="PROSITE" id="PS00552">
    <property type="entry name" value="HTH_MERR_1"/>
    <property type="match status" value="1"/>
</dbReference>
<dbReference type="InterPro" id="IPR047057">
    <property type="entry name" value="MerR_fam"/>
</dbReference>
<organism evidence="3 4">
    <name type="scientific">Brevibacterium casei</name>
    <dbReference type="NCBI Taxonomy" id="33889"/>
    <lineage>
        <taxon>Bacteria</taxon>
        <taxon>Bacillati</taxon>
        <taxon>Actinomycetota</taxon>
        <taxon>Actinomycetes</taxon>
        <taxon>Micrococcales</taxon>
        <taxon>Brevibacteriaceae</taxon>
        <taxon>Brevibacterium</taxon>
    </lineage>
</organism>
<evidence type="ECO:0000256" key="1">
    <source>
        <dbReference type="ARBA" id="ARBA00023125"/>
    </source>
</evidence>
<dbReference type="PRINTS" id="PR00040">
    <property type="entry name" value="HTHMERR"/>
</dbReference>
<dbReference type="PANTHER" id="PTHR30204:SF97">
    <property type="entry name" value="MERR FAMILY REGULATORY PROTEIN"/>
    <property type="match status" value="1"/>
</dbReference>
<evidence type="ECO:0000313" key="3">
    <source>
        <dbReference type="EMBL" id="VEW14298.1"/>
    </source>
</evidence>
<dbReference type="PROSITE" id="PS50937">
    <property type="entry name" value="HTH_MERR_2"/>
    <property type="match status" value="1"/>
</dbReference>
<dbReference type="EMBL" id="CAACXN010000015">
    <property type="protein sequence ID" value="VEW14298.1"/>
    <property type="molecule type" value="Genomic_DNA"/>
</dbReference>
<proteinExistence type="predicted"/>
<dbReference type="GO" id="GO:0003700">
    <property type="term" value="F:DNA-binding transcription factor activity"/>
    <property type="evidence" value="ECO:0007669"/>
    <property type="project" value="InterPro"/>
</dbReference>
<protein>
    <submittedName>
        <fullName evidence="3">Mercuric resistance operon regulatory protein</fullName>
    </submittedName>
</protein>
<reference evidence="3 4" key="1">
    <citation type="submission" date="2019-02" db="EMBL/GenBank/DDBJ databases">
        <authorList>
            <consortium name="Pathogen Informatics"/>
        </authorList>
    </citation>
    <scope>NUCLEOTIDE SEQUENCE [LARGE SCALE GENOMIC DNA]</scope>
    <source>
        <strain evidence="3 4">3012STDY7078520</strain>
    </source>
</reference>
<dbReference type="GO" id="GO:0003677">
    <property type="term" value="F:DNA binding"/>
    <property type="evidence" value="ECO:0007669"/>
    <property type="project" value="UniProtKB-KW"/>
</dbReference>
<name>A0A449D9Q5_9MICO</name>
<feature type="domain" description="HTH merR-type" evidence="2">
    <location>
        <begin position="45"/>
        <end position="113"/>
    </location>
</feature>
<dbReference type="SUPFAM" id="SSF46955">
    <property type="entry name" value="Putative DNA-binding domain"/>
    <property type="match status" value="1"/>
</dbReference>